<accession>A0A0F9GUI3</accession>
<gene>
    <name evidence="1" type="ORF">LCGC14_1783820</name>
</gene>
<organism evidence="1">
    <name type="scientific">marine sediment metagenome</name>
    <dbReference type="NCBI Taxonomy" id="412755"/>
    <lineage>
        <taxon>unclassified sequences</taxon>
        <taxon>metagenomes</taxon>
        <taxon>ecological metagenomes</taxon>
    </lineage>
</organism>
<dbReference type="EMBL" id="LAZR01016913">
    <property type="protein sequence ID" value="KKM02495.1"/>
    <property type="molecule type" value="Genomic_DNA"/>
</dbReference>
<dbReference type="Gene3D" id="3.30.2000.30">
    <property type="match status" value="1"/>
</dbReference>
<name>A0A0F9GUI3_9ZZZZ</name>
<evidence type="ECO:0000313" key="1">
    <source>
        <dbReference type="EMBL" id="KKM02495.1"/>
    </source>
</evidence>
<sequence length="148" mass="16305">DGGAAIMAVDCAQKIPGVDLAAAVYIQLVAEMPTRNIYDTTPESATWPYITIGEAFSEDDSTKMSYGFRKVINFHVFTGLPNRGWEMCHKLINEVLMALVNNTWLQAAPVANWHLVDVVPGGNIVYLQEDNSVRHGVLPILFVLDQTA</sequence>
<reference evidence="1" key="1">
    <citation type="journal article" date="2015" name="Nature">
        <title>Complex archaea that bridge the gap between prokaryotes and eukaryotes.</title>
        <authorList>
            <person name="Spang A."/>
            <person name="Saw J.H."/>
            <person name="Jorgensen S.L."/>
            <person name="Zaremba-Niedzwiedzka K."/>
            <person name="Martijn J."/>
            <person name="Lind A.E."/>
            <person name="van Eijk R."/>
            <person name="Schleper C."/>
            <person name="Guy L."/>
            <person name="Ettema T.J."/>
        </authorList>
    </citation>
    <scope>NUCLEOTIDE SEQUENCE</scope>
</reference>
<protein>
    <submittedName>
        <fullName evidence="1">Uncharacterized protein</fullName>
    </submittedName>
</protein>
<proteinExistence type="predicted"/>
<comment type="caution">
    <text evidence="1">The sequence shown here is derived from an EMBL/GenBank/DDBJ whole genome shotgun (WGS) entry which is preliminary data.</text>
</comment>
<dbReference type="AlphaFoldDB" id="A0A0F9GUI3"/>
<feature type="non-terminal residue" evidence="1">
    <location>
        <position position="1"/>
    </location>
</feature>
<dbReference type="InterPro" id="IPR053745">
    <property type="entry name" value="Viral_Tail_Comp_sf"/>
</dbReference>